<proteinExistence type="predicted"/>
<dbReference type="InterPro" id="IPR058240">
    <property type="entry name" value="rSAM_sf"/>
</dbReference>
<dbReference type="NCBIfam" id="TIGR03960">
    <property type="entry name" value="rSAM_fuse_unch"/>
    <property type="match status" value="1"/>
</dbReference>
<dbReference type="InterPro" id="IPR023404">
    <property type="entry name" value="rSAM_horseshoe"/>
</dbReference>
<reference evidence="2 3" key="1">
    <citation type="submission" date="2016-11" db="EMBL/GenBank/DDBJ databases">
        <authorList>
            <person name="Jaros S."/>
            <person name="Januszkiewicz K."/>
            <person name="Wedrychowicz H."/>
        </authorList>
    </citation>
    <scope>NUCLEOTIDE SEQUENCE [LARGE SCALE GENOMIC DNA]</scope>
    <source>
        <strain evidence="2 3">DSM 17918</strain>
    </source>
</reference>
<dbReference type="Gene3D" id="3.80.30.20">
    <property type="entry name" value="tm_1862 like domain"/>
    <property type="match status" value="1"/>
</dbReference>
<dbReference type="Pfam" id="PF19864">
    <property type="entry name" value="Radical_SAM_N2"/>
    <property type="match status" value="1"/>
</dbReference>
<dbReference type="Pfam" id="PF04055">
    <property type="entry name" value="Radical_SAM"/>
    <property type="match status" value="1"/>
</dbReference>
<dbReference type="InterPro" id="IPR023862">
    <property type="entry name" value="CHP03960_rSAM"/>
</dbReference>
<sequence length="608" mass="70189">MRNDIKKFLLDVEKPSRYTGNEINSVHKDPGTVEVRFAFAFPDVYDIGMSHLGMKILYHMLNDRSDVYCERVFAPWPDMENIMRRENIPLFALESGDNIAAFDFIGFTLQYELSYTNIINMLDLAGIPLYSSDRDINDPFVIAGGPCVYNPEPMADVFDFFVIGEAEESLIEIIECYKNWKKSGSNRREFLEKVAQIRGIYVPSLYDVIYKEDGTVDRFIPKGPYPMPINKRIIKDLDKAYYPDKMVIPYTEVVHDRIMLEIFRGCTHGCRFCQAGMIYRPIREKSVNKLIELADKLVSSTGYDDISLVSLSSCDYSQIQLLIAALIEKYKNRGIGVSLPSIRIDTFSVDLLEQIEKVRKTGLTFAPEAGTQRLRDVINKGVTEQDLIESARAAFEHGWSTLKLYFMIGLPTETMEDIKGIADLAYRLVDLYKEIKGSKKGLKITVSTSSFVPKPFTPFQWEPQDTMEQLKEKQDYLKSLLKDRSISYNWHDNKASFLEAVISRGDRKICKVIIRAWKNGCKFDSWGDFLNFDGWLKAFDEENVDPKFYAYRKRDYQEFFPWDIINPGIDKAYLIREHQKAQKGITTIDCREYCLNCGIKKLEEGLCK</sequence>
<accession>A0A1M4YAR3</accession>
<dbReference type="CDD" id="cd01335">
    <property type="entry name" value="Radical_SAM"/>
    <property type="match status" value="1"/>
</dbReference>
<name>A0A1M4YAR3_9THEO</name>
<dbReference type="SFLD" id="SFLDS00029">
    <property type="entry name" value="Radical_SAM"/>
    <property type="match status" value="1"/>
</dbReference>
<dbReference type="PROSITE" id="PS51918">
    <property type="entry name" value="RADICAL_SAM"/>
    <property type="match status" value="1"/>
</dbReference>
<evidence type="ECO:0000313" key="3">
    <source>
        <dbReference type="Proteomes" id="UP000184088"/>
    </source>
</evidence>
<dbReference type="SMART" id="SM00729">
    <property type="entry name" value="Elp3"/>
    <property type="match status" value="1"/>
</dbReference>
<evidence type="ECO:0000259" key="1">
    <source>
        <dbReference type="PROSITE" id="PS51918"/>
    </source>
</evidence>
<dbReference type="EMBL" id="FQVH01000010">
    <property type="protein sequence ID" value="SHF02864.1"/>
    <property type="molecule type" value="Genomic_DNA"/>
</dbReference>
<evidence type="ECO:0000313" key="2">
    <source>
        <dbReference type="EMBL" id="SHF02864.1"/>
    </source>
</evidence>
<dbReference type="Proteomes" id="UP000184088">
    <property type="component" value="Unassembled WGS sequence"/>
</dbReference>
<dbReference type="InterPro" id="IPR045784">
    <property type="entry name" value="Radical_SAM_N2"/>
</dbReference>
<keyword evidence="3" id="KW-1185">Reference proteome</keyword>
<dbReference type="GO" id="GO:0003824">
    <property type="term" value="F:catalytic activity"/>
    <property type="evidence" value="ECO:0007669"/>
    <property type="project" value="InterPro"/>
</dbReference>
<dbReference type="GO" id="GO:0051536">
    <property type="term" value="F:iron-sulfur cluster binding"/>
    <property type="evidence" value="ECO:0007669"/>
    <property type="project" value="InterPro"/>
</dbReference>
<dbReference type="OrthoDB" id="9806827at2"/>
<organism evidence="2 3">
    <name type="scientific">Caldanaerobius fijiensis DSM 17918</name>
    <dbReference type="NCBI Taxonomy" id="1121256"/>
    <lineage>
        <taxon>Bacteria</taxon>
        <taxon>Bacillati</taxon>
        <taxon>Bacillota</taxon>
        <taxon>Clostridia</taxon>
        <taxon>Thermoanaerobacterales</taxon>
        <taxon>Thermoanaerobacteraceae</taxon>
        <taxon>Caldanaerobius</taxon>
    </lineage>
</organism>
<dbReference type="Gene3D" id="3.40.50.280">
    <property type="entry name" value="Cobalamin-binding domain"/>
    <property type="match status" value="1"/>
</dbReference>
<dbReference type="InterPro" id="IPR006638">
    <property type="entry name" value="Elp3/MiaA/NifB-like_rSAM"/>
</dbReference>
<dbReference type="PANTHER" id="PTHR42731:SF1">
    <property type="entry name" value="RADICAL SAM DOMAIN PROTEIN"/>
    <property type="match status" value="1"/>
</dbReference>
<protein>
    <submittedName>
        <fullName evidence="2">Radical SAM family uncharacterized protein</fullName>
    </submittedName>
</protein>
<feature type="domain" description="Radical SAM core" evidence="1">
    <location>
        <begin position="252"/>
        <end position="487"/>
    </location>
</feature>
<gene>
    <name evidence="2" type="ORF">SAMN02746089_01185</name>
</gene>
<dbReference type="STRING" id="1121256.SAMN02746089_01185"/>
<dbReference type="PANTHER" id="PTHR42731">
    <property type="entry name" value="SLL1084 PROTEIN"/>
    <property type="match status" value="1"/>
</dbReference>
<dbReference type="SUPFAM" id="SSF102114">
    <property type="entry name" value="Radical SAM enzymes"/>
    <property type="match status" value="1"/>
</dbReference>
<dbReference type="InterPro" id="IPR007197">
    <property type="entry name" value="rSAM"/>
</dbReference>
<dbReference type="SFLD" id="SFLDG01082">
    <property type="entry name" value="B12-binding_domain_containing"/>
    <property type="match status" value="1"/>
</dbReference>
<dbReference type="AlphaFoldDB" id="A0A1M4YAR3"/>